<evidence type="ECO:0000256" key="5">
    <source>
        <dbReference type="ARBA" id="ARBA00023136"/>
    </source>
</evidence>
<comment type="subcellular location">
    <subcellularLocation>
        <location evidence="1">Membrane</location>
        <topology evidence="1">Single-pass membrane protein</topology>
    </subcellularLocation>
</comment>
<evidence type="ECO:0000313" key="8">
    <source>
        <dbReference type="Proteomes" id="UP000230179"/>
    </source>
</evidence>
<dbReference type="InterPro" id="IPR000983">
    <property type="entry name" value="Bac_GSPG_pilin"/>
</dbReference>
<dbReference type="InterPro" id="IPR012902">
    <property type="entry name" value="N_methyl_site"/>
</dbReference>
<dbReference type="PANTHER" id="PTHR30093">
    <property type="entry name" value="GENERAL SECRETION PATHWAY PROTEIN G"/>
    <property type="match status" value="1"/>
</dbReference>
<dbReference type="NCBIfam" id="TIGR02532">
    <property type="entry name" value="IV_pilin_GFxxxE"/>
    <property type="match status" value="1"/>
</dbReference>
<keyword evidence="5 6" id="KW-0472">Membrane</keyword>
<evidence type="ECO:0000256" key="2">
    <source>
        <dbReference type="ARBA" id="ARBA00022481"/>
    </source>
</evidence>
<dbReference type="GO" id="GO:0016020">
    <property type="term" value="C:membrane"/>
    <property type="evidence" value="ECO:0007669"/>
    <property type="project" value="UniProtKB-SubCell"/>
</dbReference>
<dbReference type="Proteomes" id="UP000230179">
    <property type="component" value="Unassembled WGS sequence"/>
</dbReference>
<dbReference type="PRINTS" id="PR00813">
    <property type="entry name" value="BCTERIALGSPG"/>
</dbReference>
<dbReference type="GO" id="GO:0015627">
    <property type="term" value="C:type II protein secretion system complex"/>
    <property type="evidence" value="ECO:0007669"/>
    <property type="project" value="InterPro"/>
</dbReference>
<dbReference type="AlphaFoldDB" id="A0A2H0U920"/>
<dbReference type="PANTHER" id="PTHR30093:SF44">
    <property type="entry name" value="TYPE II SECRETION SYSTEM CORE PROTEIN G"/>
    <property type="match status" value="1"/>
</dbReference>
<evidence type="ECO:0000256" key="6">
    <source>
        <dbReference type="SAM" id="Phobius"/>
    </source>
</evidence>
<dbReference type="EMBL" id="PFBL01000024">
    <property type="protein sequence ID" value="PIR82911.1"/>
    <property type="molecule type" value="Genomic_DNA"/>
</dbReference>
<comment type="caution">
    <text evidence="7">The sequence shown here is derived from an EMBL/GenBank/DDBJ whole genome shotgun (WGS) entry which is preliminary data.</text>
</comment>
<keyword evidence="3 6" id="KW-0812">Transmembrane</keyword>
<dbReference type="InterPro" id="IPR045584">
    <property type="entry name" value="Pilin-like"/>
</dbReference>
<accession>A0A2H0U920</accession>
<dbReference type="GO" id="GO:0015628">
    <property type="term" value="P:protein secretion by the type II secretion system"/>
    <property type="evidence" value="ECO:0007669"/>
    <property type="project" value="InterPro"/>
</dbReference>
<name>A0A2H0U920_9BACT</name>
<dbReference type="SUPFAM" id="SSF54523">
    <property type="entry name" value="Pili subunits"/>
    <property type="match status" value="1"/>
</dbReference>
<evidence type="ECO:0000256" key="4">
    <source>
        <dbReference type="ARBA" id="ARBA00022989"/>
    </source>
</evidence>
<proteinExistence type="predicted"/>
<dbReference type="Gene3D" id="3.30.700.10">
    <property type="entry name" value="Glycoprotein, Type 4 Pilin"/>
    <property type="match status" value="1"/>
</dbReference>
<sequence>MYKIRSQGFTLIELLVVIAIIGILSAVVLASLNTARTKGTDAAIASDLSTVQVQAEIYYGDTGGNKYNSNGTSGLAAGTCTALTNTLFADTTIWNAINGAIKANGGTAATVSKCAVANDGSSYAVSIQSKVTTSNYYCVDSTGYASPTGGSTKVATGGATAAAVCN</sequence>
<dbReference type="Pfam" id="PF07963">
    <property type="entry name" value="N_methyl"/>
    <property type="match status" value="1"/>
</dbReference>
<feature type="transmembrane region" description="Helical" evidence="6">
    <location>
        <begin position="12"/>
        <end position="32"/>
    </location>
</feature>
<protein>
    <recommendedName>
        <fullName evidence="9">Pili assembly chaperone</fullName>
    </recommendedName>
</protein>
<evidence type="ECO:0000256" key="1">
    <source>
        <dbReference type="ARBA" id="ARBA00004167"/>
    </source>
</evidence>
<reference evidence="8" key="1">
    <citation type="submission" date="2017-09" db="EMBL/GenBank/DDBJ databases">
        <title>Depth-based differentiation of microbial function through sediment-hosted aquifers and enrichment of novel symbionts in the deep terrestrial subsurface.</title>
        <authorList>
            <person name="Probst A.J."/>
            <person name="Ladd B."/>
            <person name="Jarett J.K."/>
            <person name="Geller-Mcgrath D.E."/>
            <person name="Sieber C.M.K."/>
            <person name="Emerson J.B."/>
            <person name="Anantharaman K."/>
            <person name="Thomas B.C."/>
            <person name="Malmstrom R."/>
            <person name="Stieglmeier M."/>
            <person name="Klingl A."/>
            <person name="Woyke T."/>
            <person name="Ryan C.M."/>
            <person name="Banfield J.F."/>
        </authorList>
    </citation>
    <scope>NUCLEOTIDE SEQUENCE [LARGE SCALE GENOMIC DNA]</scope>
</reference>
<keyword evidence="2" id="KW-0488">Methylation</keyword>
<organism evidence="7 8">
    <name type="scientific">Candidatus Kaiserbacteria bacterium CG10_big_fil_rev_8_21_14_0_10_56_12</name>
    <dbReference type="NCBI Taxonomy" id="1974611"/>
    <lineage>
        <taxon>Bacteria</taxon>
        <taxon>Candidatus Kaiseribacteriota</taxon>
    </lineage>
</organism>
<evidence type="ECO:0008006" key="9">
    <source>
        <dbReference type="Google" id="ProtNLM"/>
    </source>
</evidence>
<evidence type="ECO:0000256" key="3">
    <source>
        <dbReference type="ARBA" id="ARBA00022692"/>
    </source>
</evidence>
<evidence type="ECO:0000313" key="7">
    <source>
        <dbReference type="EMBL" id="PIR82911.1"/>
    </source>
</evidence>
<dbReference type="PROSITE" id="PS00409">
    <property type="entry name" value="PROKAR_NTER_METHYL"/>
    <property type="match status" value="1"/>
</dbReference>
<gene>
    <name evidence="7" type="ORF">COU19_03170</name>
</gene>
<keyword evidence="4 6" id="KW-1133">Transmembrane helix</keyword>